<feature type="transmembrane region" description="Helical" evidence="6">
    <location>
        <begin position="226"/>
        <end position="250"/>
    </location>
</feature>
<dbReference type="InterPro" id="IPR011701">
    <property type="entry name" value="MFS"/>
</dbReference>
<feature type="transmembrane region" description="Helical" evidence="6">
    <location>
        <begin position="47"/>
        <end position="68"/>
    </location>
</feature>
<name>D1BEG3_SANKS</name>
<proteinExistence type="predicted"/>
<evidence type="ECO:0000256" key="3">
    <source>
        <dbReference type="ARBA" id="ARBA00022989"/>
    </source>
</evidence>
<accession>D1BEG3</accession>
<evidence type="ECO:0000259" key="7">
    <source>
        <dbReference type="PROSITE" id="PS50850"/>
    </source>
</evidence>
<feature type="transmembrane region" description="Helical" evidence="6">
    <location>
        <begin position="349"/>
        <end position="371"/>
    </location>
</feature>
<evidence type="ECO:0000256" key="2">
    <source>
        <dbReference type="ARBA" id="ARBA00022692"/>
    </source>
</evidence>
<feature type="domain" description="Major facilitator superfamily (MFS) profile" evidence="7">
    <location>
        <begin position="1"/>
        <end position="404"/>
    </location>
</feature>
<dbReference type="KEGG" id="ske:Sked_13000"/>
<keyword evidence="2 6" id="KW-0812">Transmembrane</keyword>
<sequence length="453" mass="46461">MAQQTSPLTLIQHTGRWYFPVAFVARLPFAMMVVGVLTLVTHVHGSVALGGLASAAVGIGVVVAGPVIGDVVDRFGQRRVLVPVGLVNGVLLAAFPLVVLAGAPTALVMTLAALIGLSAPQAAAMSRSRVIAIIRDRLLPEQRTRTYARAMSYESAADETAFVIGPFLVGIFASFLAPWAPIAIAAVLSLVFVTAFALHPTARAASSEADETPERAPFSAVLSPRVMVLVAATFAVGFFFGGVLTSLTAFMEARGEGSQAGLLYGMMGIGSAVLALAAAALPLGFAHRWRWVAFSAVMVVGSVAYTALDGRPAMVVALLVMGLGVGPALVTIFSLAGNRSPVGRSTTTMTMLASALTLAQALSSASTGAVAERVSVTAAMSIPVVAAVVLVLLGVVNVVIERRERGSEDVDGGDDLTPGSAAEQRTEVREHALVAAVPAATPGAGLLTDDERS</sequence>
<feature type="transmembrane region" description="Helical" evidence="6">
    <location>
        <begin position="291"/>
        <end position="308"/>
    </location>
</feature>
<feature type="transmembrane region" description="Helical" evidence="6">
    <location>
        <begin position="262"/>
        <end position="284"/>
    </location>
</feature>
<evidence type="ECO:0000256" key="5">
    <source>
        <dbReference type="SAM" id="MobiDB-lite"/>
    </source>
</evidence>
<evidence type="ECO:0000313" key="9">
    <source>
        <dbReference type="Proteomes" id="UP000000322"/>
    </source>
</evidence>
<feature type="transmembrane region" description="Helical" evidence="6">
    <location>
        <begin position="314"/>
        <end position="337"/>
    </location>
</feature>
<organism evidence="8 9">
    <name type="scientific">Sanguibacter keddieii (strain ATCC 51767 / DSM 10542 / NCFB 3025 / ST-74)</name>
    <dbReference type="NCBI Taxonomy" id="446469"/>
    <lineage>
        <taxon>Bacteria</taxon>
        <taxon>Bacillati</taxon>
        <taxon>Actinomycetota</taxon>
        <taxon>Actinomycetes</taxon>
        <taxon>Micrococcales</taxon>
        <taxon>Sanguibacteraceae</taxon>
        <taxon>Sanguibacter</taxon>
    </lineage>
</organism>
<dbReference type="SUPFAM" id="SSF103473">
    <property type="entry name" value="MFS general substrate transporter"/>
    <property type="match status" value="1"/>
</dbReference>
<comment type="subcellular location">
    <subcellularLocation>
        <location evidence="1">Cell membrane</location>
        <topology evidence="1">Multi-pass membrane protein</topology>
    </subcellularLocation>
</comment>
<dbReference type="EMBL" id="CP001819">
    <property type="protein sequence ID" value="ACZ21241.1"/>
    <property type="molecule type" value="Genomic_DNA"/>
</dbReference>
<dbReference type="InterPro" id="IPR036259">
    <property type="entry name" value="MFS_trans_sf"/>
</dbReference>
<dbReference type="GO" id="GO:0022857">
    <property type="term" value="F:transmembrane transporter activity"/>
    <property type="evidence" value="ECO:0007669"/>
    <property type="project" value="InterPro"/>
</dbReference>
<evidence type="ECO:0000313" key="8">
    <source>
        <dbReference type="EMBL" id="ACZ21241.1"/>
    </source>
</evidence>
<keyword evidence="3 6" id="KW-1133">Transmembrane helix</keyword>
<evidence type="ECO:0000256" key="4">
    <source>
        <dbReference type="ARBA" id="ARBA00023136"/>
    </source>
</evidence>
<feature type="region of interest" description="Disordered" evidence="5">
    <location>
        <begin position="406"/>
        <end position="428"/>
    </location>
</feature>
<dbReference type="AlphaFoldDB" id="D1BEG3"/>
<protein>
    <submittedName>
        <fullName evidence="8">Arabinose efflux permease family protein</fullName>
    </submittedName>
</protein>
<evidence type="ECO:0000256" key="1">
    <source>
        <dbReference type="ARBA" id="ARBA00004651"/>
    </source>
</evidence>
<dbReference type="Gene3D" id="1.20.1250.20">
    <property type="entry name" value="MFS general substrate transporter like domains"/>
    <property type="match status" value="1"/>
</dbReference>
<dbReference type="eggNOG" id="COG0477">
    <property type="taxonomic scope" value="Bacteria"/>
</dbReference>
<dbReference type="HOGENOM" id="CLU_033532_2_0_11"/>
<gene>
    <name evidence="8" type="ordered locus">Sked_13000</name>
</gene>
<dbReference type="RefSeq" id="WP_012866310.1">
    <property type="nucleotide sequence ID" value="NC_013521.1"/>
</dbReference>
<dbReference type="GO" id="GO:0005886">
    <property type="term" value="C:plasma membrane"/>
    <property type="evidence" value="ECO:0007669"/>
    <property type="project" value="UniProtKB-SubCell"/>
</dbReference>
<reference evidence="8 9" key="1">
    <citation type="journal article" date="2009" name="Stand. Genomic Sci.">
        <title>Complete genome sequence of Sanguibacter keddieii type strain (ST-74).</title>
        <authorList>
            <person name="Ivanova N."/>
            <person name="Sikorski J."/>
            <person name="Sims D."/>
            <person name="Brettin T."/>
            <person name="Detter J.C."/>
            <person name="Han C."/>
            <person name="Lapidus A."/>
            <person name="Copeland A."/>
            <person name="Glavina Del Rio T."/>
            <person name="Nolan M."/>
            <person name="Chen F."/>
            <person name="Lucas S."/>
            <person name="Tice H."/>
            <person name="Cheng J.F."/>
            <person name="Bruce D."/>
            <person name="Goodwin L."/>
            <person name="Pitluck S."/>
            <person name="Pati A."/>
            <person name="Mavromatis K."/>
            <person name="Chen A."/>
            <person name="Palaniappan K."/>
            <person name="D'haeseleer P."/>
            <person name="Chain P."/>
            <person name="Bristow J."/>
            <person name="Eisen J.A."/>
            <person name="Markowitz V."/>
            <person name="Hugenholtz P."/>
            <person name="Goker M."/>
            <person name="Pukall R."/>
            <person name="Klenk H.P."/>
            <person name="Kyrpides N.C."/>
        </authorList>
    </citation>
    <scope>NUCLEOTIDE SEQUENCE [LARGE SCALE GENOMIC DNA]</scope>
    <source>
        <strain evidence="9">ATCC 51767 / DSM 10542 / NCFB 3025 / ST-74</strain>
    </source>
</reference>
<keyword evidence="4 6" id="KW-0472">Membrane</keyword>
<feature type="transmembrane region" description="Helical" evidence="6">
    <location>
        <begin position="377"/>
        <end position="400"/>
    </location>
</feature>
<dbReference type="PANTHER" id="PTHR23542:SF1">
    <property type="entry name" value="MAJOR FACILITATOR SUPERFAMILY (MFS) PROFILE DOMAIN-CONTAINING PROTEIN"/>
    <property type="match status" value="1"/>
</dbReference>
<keyword evidence="9" id="KW-1185">Reference proteome</keyword>
<dbReference type="Pfam" id="PF07690">
    <property type="entry name" value="MFS_1"/>
    <property type="match status" value="1"/>
</dbReference>
<feature type="transmembrane region" description="Helical" evidence="6">
    <location>
        <begin position="80"/>
        <end position="100"/>
    </location>
</feature>
<dbReference type="PANTHER" id="PTHR23542">
    <property type="match status" value="1"/>
</dbReference>
<dbReference type="Proteomes" id="UP000000322">
    <property type="component" value="Chromosome"/>
</dbReference>
<dbReference type="PROSITE" id="PS50850">
    <property type="entry name" value="MFS"/>
    <property type="match status" value="1"/>
</dbReference>
<feature type="transmembrane region" description="Helical" evidence="6">
    <location>
        <begin position="21"/>
        <end position="41"/>
    </location>
</feature>
<evidence type="ECO:0000256" key="6">
    <source>
        <dbReference type="SAM" id="Phobius"/>
    </source>
</evidence>
<dbReference type="InterPro" id="IPR020846">
    <property type="entry name" value="MFS_dom"/>
</dbReference>